<evidence type="ECO:0000313" key="4">
    <source>
        <dbReference type="EMBL" id="CAE4597669.1"/>
    </source>
</evidence>
<proteinExistence type="inferred from homology"/>
<dbReference type="PRINTS" id="PR00682">
    <property type="entry name" value="IPNSYNTHASE"/>
</dbReference>
<dbReference type="GO" id="GO:0046872">
    <property type="term" value="F:metal ion binding"/>
    <property type="evidence" value="ECO:0007669"/>
    <property type="project" value="UniProtKB-KW"/>
</dbReference>
<feature type="domain" description="Fe2OG dioxygenase" evidence="3">
    <location>
        <begin position="198"/>
        <end position="299"/>
    </location>
</feature>
<evidence type="ECO:0000259" key="3">
    <source>
        <dbReference type="PROSITE" id="PS51471"/>
    </source>
</evidence>
<sequence length="364" mass="39381">MAGVRGAARAGVVGVRGVAGGAASLPALDFRDWREGGPAGRARFAGALREACERTGFFYLRGHGLETVLDEGTAALQDFFALPPEAKREVSYMASTVYPPTSRGWQENEWLDPLRRGRGDTKQSFQMGHEDPQAQPPESNPFMGPNLWPDDAVPLLRPRLSTVFSSLHSLALDMCRAFASSVGAKDEEVFARACSGGAMNMARGLYYPKATDDPDEIGCSAHSDYGVLTLLHQTGHGLQVLRADASQWLDVAPAEGHLVCNIADLMERWTNGRYVSSVHRVSVPPGAPARYSYGFFLDAKFDTVVAPLEECCGDRPPRYGPVVAGEHKLSKTRIQYGEDVQDAAHLFTRTLKSATASSPARAAL</sequence>
<feature type="region of interest" description="Disordered" evidence="2">
    <location>
        <begin position="114"/>
        <end position="137"/>
    </location>
</feature>
<comment type="similarity">
    <text evidence="1">Belongs to the iron/ascorbate-dependent oxidoreductase family.</text>
</comment>
<reference evidence="4" key="1">
    <citation type="submission" date="2021-01" db="EMBL/GenBank/DDBJ databases">
        <authorList>
            <person name="Corre E."/>
            <person name="Pelletier E."/>
            <person name="Niang G."/>
            <person name="Scheremetjew M."/>
            <person name="Finn R."/>
            <person name="Kale V."/>
            <person name="Holt S."/>
            <person name="Cochrane G."/>
            <person name="Meng A."/>
            <person name="Brown T."/>
            <person name="Cohen L."/>
        </authorList>
    </citation>
    <scope>NUCLEOTIDE SEQUENCE</scope>
    <source>
        <strain evidence="4">CCMP3105</strain>
    </source>
</reference>
<dbReference type="PROSITE" id="PS51471">
    <property type="entry name" value="FE2OG_OXY"/>
    <property type="match status" value="1"/>
</dbReference>
<evidence type="ECO:0000256" key="2">
    <source>
        <dbReference type="SAM" id="MobiDB-lite"/>
    </source>
</evidence>
<dbReference type="GO" id="GO:0016491">
    <property type="term" value="F:oxidoreductase activity"/>
    <property type="evidence" value="ECO:0007669"/>
    <property type="project" value="UniProtKB-KW"/>
</dbReference>
<dbReference type="InterPro" id="IPR027443">
    <property type="entry name" value="IPNS-like_sf"/>
</dbReference>
<dbReference type="EMBL" id="HBNR01039659">
    <property type="protein sequence ID" value="CAE4597669.1"/>
    <property type="molecule type" value="Transcribed_RNA"/>
</dbReference>
<dbReference type="Pfam" id="PF14226">
    <property type="entry name" value="DIOX_N"/>
    <property type="match status" value="1"/>
</dbReference>
<accession>A0A7S4R0S0</accession>
<keyword evidence="1" id="KW-0560">Oxidoreductase</keyword>
<dbReference type="InterPro" id="IPR005123">
    <property type="entry name" value="Oxoglu/Fe-dep_dioxygenase_dom"/>
</dbReference>
<dbReference type="Gene3D" id="2.60.120.330">
    <property type="entry name" value="B-lactam Antibiotic, Isopenicillin N Synthase, Chain"/>
    <property type="match status" value="1"/>
</dbReference>
<name>A0A7S4R0S0_9DINO</name>
<dbReference type="Pfam" id="PF03171">
    <property type="entry name" value="2OG-FeII_Oxy"/>
    <property type="match status" value="1"/>
</dbReference>
<dbReference type="InterPro" id="IPR026992">
    <property type="entry name" value="DIOX_N"/>
</dbReference>
<dbReference type="AlphaFoldDB" id="A0A7S4R0S0"/>
<dbReference type="InterPro" id="IPR050231">
    <property type="entry name" value="Iron_ascorbate_oxido_reductase"/>
</dbReference>
<gene>
    <name evidence="4" type="ORF">AMON00008_LOCUS27460</name>
</gene>
<keyword evidence="1" id="KW-0479">Metal-binding</keyword>
<keyword evidence="1" id="KW-0408">Iron</keyword>
<dbReference type="InterPro" id="IPR044861">
    <property type="entry name" value="IPNS-like_FE2OG_OXY"/>
</dbReference>
<dbReference type="SUPFAM" id="SSF51197">
    <property type="entry name" value="Clavaminate synthase-like"/>
    <property type="match status" value="1"/>
</dbReference>
<evidence type="ECO:0000256" key="1">
    <source>
        <dbReference type="RuleBase" id="RU003682"/>
    </source>
</evidence>
<organism evidence="4">
    <name type="scientific">Alexandrium monilatum</name>
    <dbReference type="NCBI Taxonomy" id="311494"/>
    <lineage>
        <taxon>Eukaryota</taxon>
        <taxon>Sar</taxon>
        <taxon>Alveolata</taxon>
        <taxon>Dinophyceae</taxon>
        <taxon>Gonyaulacales</taxon>
        <taxon>Pyrocystaceae</taxon>
        <taxon>Alexandrium</taxon>
    </lineage>
</organism>
<dbReference type="PANTHER" id="PTHR47990">
    <property type="entry name" value="2-OXOGLUTARATE (2OG) AND FE(II)-DEPENDENT OXYGENASE SUPERFAMILY PROTEIN-RELATED"/>
    <property type="match status" value="1"/>
</dbReference>
<protein>
    <recommendedName>
        <fullName evidence="3">Fe2OG dioxygenase domain-containing protein</fullName>
    </recommendedName>
</protein>